<gene>
    <name evidence="2" type="ORF">DM02DRAFT_383975</name>
</gene>
<dbReference type="OrthoDB" id="3789544at2759"/>
<evidence type="ECO:0000313" key="3">
    <source>
        <dbReference type="Proteomes" id="UP000244855"/>
    </source>
</evidence>
<proteinExistence type="predicted"/>
<accession>A0A2V1EAI8</accession>
<feature type="region of interest" description="Disordered" evidence="1">
    <location>
        <begin position="105"/>
        <end position="129"/>
    </location>
</feature>
<dbReference type="Proteomes" id="UP000244855">
    <property type="component" value="Unassembled WGS sequence"/>
</dbReference>
<evidence type="ECO:0000313" key="2">
    <source>
        <dbReference type="EMBL" id="PVI07039.1"/>
    </source>
</evidence>
<feature type="compositionally biased region" description="Polar residues" evidence="1">
    <location>
        <begin position="44"/>
        <end position="59"/>
    </location>
</feature>
<sequence>MFSAPLIHIRTQPGSETDTSAITQNLLPLLHSSSSFEPVLLKTTTPNGSDTTQDIQPTTEDGPINNRRIMLFTDPTNTHQTLTTCQQVARSTARTFIPVTLLSKTPATSGRTTPNSMSDSSIVNEEEVGDENCVGVVSGGSGSERELVLDVTSLAPEEVAGKIARWVWWVGEFMSWDDE</sequence>
<feature type="region of interest" description="Disordered" evidence="1">
    <location>
        <begin position="44"/>
        <end position="65"/>
    </location>
</feature>
<name>A0A2V1EAI8_9PLEO</name>
<feature type="compositionally biased region" description="Polar residues" evidence="1">
    <location>
        <begin position="105"/>
        <end position="123"/>
    </location>
</feature>
<evidence type="ECO:0000256" key="1">
    <source>
        <dbReference type="SAM" id="MobiDB-lite"/>
    </source>
</evidence>
<dbReference type="AlphaFoldDB" id="A0A2V1EAI8"/>
<keyword evidence="3" id="KW-1185">Reference proteome</keyword>
<protein>
    <submittedName>
        <fullName evidence="2">Uncharacterized protein</fullName>
    </submittedName>
</protein>
<dbReference type="EMBL" id="KZ805306">
    <property type="protein sequence ID" value="PVI07039.1"/>
    <property type="molecule type" value="Genomic_DNA"/>
</dbReference>
<reference evidence="2 3" key="1">
    <citation type="journal article" date="2018" name="Sci. Rep.">
        <title>Comparative genomics provides insights into the lifestyle and reveals functional heterogeneity of dark septate endophytic fungi.</title>
        <authorList>
            <person name="Knapp D.G."/>
            <person name="Nemeth J.B."/>
            <person name="Barry K."/>
            <person name="Hainaut M."/>
            <person name="Henrissat B."/>
            <person name="Johnson J."/>
            <person name="Kuo A."/>
            <person name="Lim J.H.P."/>
            <person name="Lipzen A."/>
            <person name="Nolan M."/>
            <person name="Ohm R.A."/>
            <person name="Tamas L."/>
            <person name="Grigoriev I.V."/>
            <person name="Spatafora J.W."/>
            <person name="Nagy L.G."/>
            <person name="Kovacs G.M."/>
        </authorList>
    </citation>
    <scope>NUCLEOTIDE SEQUENCE [LARGE SCALE GENOMIC DNA]</scope>
    <source>
        <strain evidence="2 3">DSE2036</strain>
    </source>
</reference>
<organism evidence="2 3">
    <name type="scientific">Periconia macrospinosa</name>
    <dbReference type="NCBI Taxonomy" id="97972"/>
    <lineage>
        <taxon>Eukaryota</taxon>
        <taxon>Fungi</taxon>
        <taxon>Dikarya</taxon>
        <taxon>Ascomycota</taxon>
        <taxon>Pezizomycotina</taxon>
        <taxon>Dothideomycetes</taxon>
        <taxon>Pleosporomycetidae</taxon>
        <taxon>Pleosporales</taxon>
        <taxon>Massarineae</taxon>
        <taxon>Periconiaceae</taxon>
        <taxon>Periconia</taxon>
    </lineage>
</organism>